<organism evidence="5 6">
    <name type="scientific">Hydrogenibacillus schlegelii</name>
    <name type="common">Bacillus schlegelii</name>
    <dbReference type="NCBI Taxonomy" id="1484"/>
    <lineage>
        <taxon>Bacteria</taxon>
        <taxon>Bacillati</taxon>
        <taxon>Bacillota</taxon>
        <taxon>Bacilli</taxon>
        <taxon>Bacillales</taxon>
        <taxon>Bacillales Family X. Incertae Sedis</taxon>
        <taxon>Hydrogenibacillus</taxon>
    </lineage>
</organism>
<dbReference type="Gene3D" id="3.40.50.300">
    <property type="entry name" value="P-loop containing nucleotide triphosphate hydrolases"/>
    <property type="match status" value="1"/>
</dbReference>
<dbReference type="RefSeq" id="WP_066201609.1">
    <property type="nucleotide sequence ID" value="NZ_CBCSAS010000023.1"/>
</dbReference>
<accession>A0A132N7R5</accession>
<dbReference type="SUPFAM" id="SSF160246">
    <property type="entry name" value="EspE N-terminal domain-like"/>
    <property type="match status" value="1"/>
</dbReference>
<dbReference type="Pfam" id="PF00437">
    <property type="entry name" value="T2SSE"/>
    <property type="match status" value="1"/>
</dbReference>
<dbReference type="Pfam" id="PF05157">
    <property type="entry name" value="MshEN"/>
    <property type="match status" value="1"/>
</dbReference>
<dbReference type="Gene3D" id="3.30.450.90">
    <property type="match status" value="1"/>
</dbReference>
<proteinExistence type="inferred from homology"/>
<dbReference type="Proteomes" id="UP000243024">
    <property type="component" value="Unassembled WGS sequence"/>
</dbReference>
<evidence type="ECO:0000313" key="5">
    <source>
        <dbReference type="EMBL" id="OAR04235.1"/>
    </source>
</evidence>
<dbReference type="InterPro" id="IPR003593">
    <property type="entry name" value="AAA+_ATPase"/>
</dbReference>
<dbReference type="AlphaFoldDB" id="A0A132N7R5"/>
<dbReference type="GO" id="GO:0005886">
    <property type="term" value="C:plasma membrane"/>
    <property type="evidence" value="ECO:0007669"/>
    <property type="project" value="TreeGrafter"/>
</dbReference>
<dbReference type="SMART" id="SM00382">
    <property type="entry name" value="AAA"/>
    <property type="match status" value="1"/>
</dbReference>
<evidence type="ECO:0000256" key="1">
    <source>
        <dbReference type="ARBA" id="ARBA00006611"/>
    </source>
</evidence>
<dbReference type="CDD" id="cd01129">
    <property type="entry name" value="PulE-GspE-like"/>
    <property type="match status" value="1"/>
</dbReference>
<sequence>MTASRARLRLGDLLLQSGAITEEALAEALAEQRRTKERLGDILIRRGLITPEALYAVLEKQLGIPHVRLSRQALSPALAQIVPEALARKYRVIPYDRQGNVLSLAMVDPLDYYAIDDIELITGLAVRPALISPDEFATALARLYGPENEVVEEMAQGEEALREEEIYDEASPIVRFVTQTIERAVRLRASDIHFDPFVEGATVRFRIDGKLRREQTISRRVMQMVAARIKIVADLNIAERRRPQDGRFRLVVDGRDIDIRVSVLPTLHGEKIVLRLLDQSRGVRRVEDLGLAEDNFKRLVAITDRPSGMVLITGPTGSGKSTTLYALLDRLNQEARNIITIEDPVEYEIEGINQVNVNPQAGLTFASGLRAILRQDPNIIMVGEIRDLETAEIAVRAALTGHLVLSTLHTNDAVGAVDRLRDMGIPSYLIAAALNGVVAQRLVRRVCPECRVRRGPTEDEALVLSRFGYGDVDMLQRGSGCPTCGFTGYYGRLAVHEVFVLDERAKRMIAEGAEAQDILQHARARGMRRLIEDALEKVAAGETTLEEVFSEIGFAGFDEGA</sequence>
<reference evidence="5 6" key="1">
    <citation type="submission" date="2015-09" db="EMBL/GenBank/DDBJ databases">
        <title>Draft genome sequence of Hydrogenibacillus schlegelii DSM 2000.</title>
        <authorList>
            <person name="Hemp J."/>
        </authorList>
    </citation>
    <scope>NUCLEOTIDE SEQUENCE [LARGE SCALE GENOMIC DNA]</scope>
    <source>
        <strain evidence="5 6">MA 48</strain>
    </source>
</reference>
<evidence type="ECO:0000313" key="6">
    <source>
        <dbReference type="Proteomes" id="UP000243024"/>
    </source>
</evidence>
<keyword evidence="2" id="KW-0547">Nucleotide-binding</keyword>
<evidence type="ECO:0000259" key="4">
    <source>
        <dbReference type="SMART" id="SM00382"/>
    </source>
</evidence>
<dbReference type="OrthoDB" id="9808272at2"/>
<keyword evidence="3" id="KW-0067">ATP-binding</keyword>
<dbReference type="EMBL" id="JXBB01000023">
    <property type="protein sequence ID" value="OAR04235.1"/>
    <property type="molecule type" value="Genomic_DNA"/>
</dbReference>
<dbReference type="InterPro" id="IPR007831">
    <property type="entry name" value="T2SS_GspE_N"/>
</dbReference>
<dbReference type="InterPro" id="IPR037257">
    <property type="entry name" value="T2SS_E_N_sf"/>
</dbReference>
<dbReference type="PANTHER" id="PTHR30258">
    <property type="entry name" value="TYPE II SECRETION SYSTEM PROTEIN GSPE-RELATED"/>
    <property type="match status" value="1"/>
</dbReference>
<dbReference type="PANTHER" id="PTHR30258:SF1">
    <property type="entry name" value="PROTEIN TRANSPORT PROTEIN HOFB HOMOLOG"/>
    <property type="match status" value="1"/>
</dbReference>
<gene>
    <name evidence="5" type="ORF">SA87_07245</name>
</gene>
<dbReference type="GO" id="GO:0016887">
    <property type="term" value="F:ATP hydrolysis activity"/>
    <property type="evidence" value="ECO:0007669"/>
    <property type="project" value="TreeGrafter"/>
</dbReference>
<protein>
    <submittedName>
        <fullName evidence="5">Type II secretion system protein GspE</fullName>
    </submittedName>
</protein>
<feature type="domain" description="AAA+ ATPase" evidence="4">
    <location>
        <begin position="306"/>
        <end position="458"/>
    </location>
</feature>
<comment type="similarity">
    <text evidence="1">Belongs to the GSP E family.</text>
</comment>
<comment type="caution">
    <text evidence="5">The sequence shown here is derived from an EMBL/GenBank/DDBJ whole genome shotgun (WGS) entry which is preliminary data.</text>
</comment>
<keyword evidence="6" id="KW-1185">Reference proteome</keyword>
<name>A0A132N7R5_HYDSH</name>
<evidence type="ECO:0000256" key="2">
    <source>
        <dbReference type="ARBA" id="ARBA00022741"/>
    </source>
</evidence>
<evidence type="ECO:0000256" key="3">
    <source>
        <dbReference type="ARBA" id="ARBA00022840"/>
    </source>
</evidence>
<dbReference type="InterPro" id="IPR001482">
    <property type="entry name" value="T2SS/T4SS_dom"/>
</dbReference>
<dbReference type="GO" id="GO:0005524">
    <property type="term" value="F:ATP binding"/>
    <property type="evidence" value="ECO:0007669"/>
    <property type="project" value="UniProtKB-KW"/>
</dbReference>
<dbReference type="InterPro" id="IPR027417">
    <property type="entry name" value="P-loop_NTPase"/>
</dbReference>
<dbReference type="SUPFAM" id="SSF52540">
    <property type="entry name" value="P-loop containing nucleoside triphosphate hydrolases"/>
    <property type="match status" value="1"/>
</dbReference>
<dbReference type="Gene3D" id="3.30.300.160">
    <property type="entry name" value="Type II secretion system, protein E, N-terminal domain"/>
    <property type="match status" value="1"/>
</dbReference>
<dbReference type="FunFam" id="3.40.50.300:FF:000398">
    <property type="entry name" value="Type IV pilus assembly ATPase PilB"/>
    <property type="match status" value="1"/>
</dbReference>
<dbReference type="STRING" id="1484.SA87_07245"/>